<evidence type="ECO:0000256" key="1">
    <source>
        <dbReference type="ARBA" id="ARBA00010996"/>
    </source>
</evidence>
<accession>A0A0F9PRX1</accession>
<dbReference type="InterPro" id="IPR013766">
    <property type="entry name" value="Thioredoxin_domain"/>
</dbReference>
<dbReference type="InterPro" id="IPR036249">
    <property type="entry name" value="Thioredoxin-like_sf"/>
</dbReference>
<dbReference type="CDD" id="cd02968">
    <property type="entry name" value="SCO"/>
    <property type="match status" value="1"/>
</dbReference>
<comment type="caution">
    <text evidence="4">The sequence shown here is derived from an EMBL/GenBank/DDBJ whole genome shotgun (WGS) entry which is preliminary data.</text>
</comment>
<evidence type="ECO:0000256" key="2">
    <source>
        <dbReference type="ARBA" id="ARBA00023008"/>
    </source>
</evidence>
<dbReference type="Pfam" id="PF02630">
    <property type="entry name" value="SCO1-SenC"/>
    <property type="match status" value="1"/>
</dbReference>
<feature type="domain" description="Thioredoxin" evidence="3">
    <location>
        <begin position="40"/>
        <end position="203"/>
    </location>
</feature>
<dbReference type="SUPFAM" id="SSF52833">
    <property type="entry name" value="Thioredoxin-like"/>
    <property type="match status" value="1"/>
</dbReference>
<name>A0A0F9PRX1_9ZZZZ</name>
<organism evidence="4">
    <name type="scientific">marine sediment metagenome</name>
    <dbReference type="NCBI Taxonomy" id="412755"/>
    <lineage>
        <taxon>unclassified sequences</taxon>
        <taxon>metagenomes</taxon>
        <taxon>ecological metagenomes</taxon>
    </lineage>
</organism>
<evidence type="ECO:0000313" key="4">
    <source>
        <dbReference type="EMBL" id="KKN32914.1"/>
    </source>
</evidence>
<sequence length="207" mass="22979">MNNPFRSRLSGRLSIIVVAMTTVILAGCFGDAKSWRSKDITGLMPELAFELTDASGDTVTADKTDGEIRMLFFGFTSCPDVCPATLRKLSRAVSGMPDQWQNDTRIIFVSVDPQRDTPERIKSYVDFFSDRAIGLTGEEKALRALSKRYRTTFGYDDPDAEGNYNVSHSGAVYVFDRKGNARLLFRPDLTIEDIRTDLVALAQESGA</sequence>
<dbReference type="Gene3D" id="3.40.30.10">
    <property type="entry name" value="Glutaredoxin"/>
    <property type="match status" value="1"/>
</dbReference>
<protein>
    <recommendedName>
        <fullName evidence="3">Thioredoxin domain-containing protein</fullName>
    </recommendedName>
</protein>
<dbReference type="AlphaFoldDB" id="A0A0F9PRX1"/>
<reference evidence="4" key="1">
    <citation type="journal article" date="2015" name="Nature">
        <title>Complex archaea that bridge the gap between prokaryotes and eukaryotes.</title>
        <authorList>
            <person name="Spang A."/>
            <person name="Saw J.H."/>
            <person name="Jorgensen S.L."/>
            <person name="Zaremba-Niedzwiedzka K."/>
            <person name="Martijn J."/>
            <person name="Lind A.E."/>
            <person name="van Eijk R."/>
            <person name="Schleper C."/>
            <person name="Guy L."/>
            <person name="Ettema T.J."/>
        </authorList>
    </citation>
    <scope>NUCLEOTIDE SEQUENCE</scope>
</reference>
<keyword evidence="2" id="KW-0186">Copper</keyword>
<dbReference type="InterPro" id="IPR003782">
    <property type="entry name" value="SCO1/SenC"/>
</dbReference>
<dbReference type="PROSITE" id="PS51257">
    <property type="entry name" value="PROKAR_LIPOPROTEIN"/>
    <property type="match status" value="1"/>
</dbReference>
<dbReference type="PANTHER" id="PTHR12151:SF25">
    <property type="entry name" value="LINALOOL DEHYDRATASE_ISOMERASE DOMAIN-CONTAINING PROTEIN"/>
    <property type="match status" value="1"/>
</dbReference>
<proteinExistence type="inferred from homology"/>
<dbReference type="PROSITE" id="PS51352">
    <property type="entry name" value="THIOREDOXIN_2"/>
    <property type="match status" value="1"/>
</dbReference>
<evidence type="ECO:0000259" key="3">
    <source>
        <dbReference type="PROSITE" id="PS51352"/>
    </source>
</evidence>
<comment type="similarity">
    <text evidence="1">Belongs to the SCO1/2 family.</text>
</comment>
<dbReference type="EMBL" id="LAZR01002219">
    <property type="protein sequence ID" value="KKN32914.1"/>
    <property type="molecule type" value="Genomic_DNA"/>
</dbReference>
<gene>
    <name evidence="4" type="ORF">LCGC14_0808940</name>
</gene>
<dbReference type="PANTHER" id="PTHR12151">
    <property type="entry name" value="ELECTRON TRANSPORT PROTIN SCO1/SENC FAMILY MEMBER"/>
    <property type="match status" value="1"/>
</dbReference>